<feature type="transmembrane region" description="Helical" evidence="8">
    <location>
        <begin position="97"/>
        <end position="117"/>
    </location>
</feature>
<evidence type="ECO:0000256" key="6">
    <source>
        <dbReference type="ARBA" id="ARBA00023136"/>
    </source>
</evidence>
<feature type="transmembrane region" description="Helical" evidence="8">
    <location>
        <begin position="268"/>
        <end position="290"/>
    </location>
</feature>
<evidence type="ECO:0000313" key="9">
    <source>
        <dbReference type="EMBL" id="EDZ71677.1"/>
    </source>
</evidence>
<sequence>MGKKKSKNQLNTGGVPNGVHNTKKEAALPPLGNKLGSASFTAINTLTKPALFSFYDDDITKNEGNVYDKALLSNASQLEMVPPSATARHERSLYAKIINTIAAFFILFIAGILFPMISECLFDNDQLAKGDIVSFLKHGIEIKNKIVAEPDMVPDWAVFGTEGVIFGSIVPFIDSFVRYQHQPKTRSSVYKNTLGSFIRCSNTLLGLIFGIRKLEWSSSLQAAGAWSLLNIVLWLFFDGTLTVFFPGLVIGALSAFTCSQCFSQLSLALYFIDFYFFGFFDVQQVGQIFIQLSVPIGAFND</sequence>
<keyword evidence="6 8" id="KW-0472">Membrane</keyword>
<keyword evidence="3 8" id="KW-0812">Transmembrane</keyword>
<evidence type="ECO:0000256" key="1">
    <source>
        <dbReference type="ARBA" id="ARBA00004477"/>
    </source>
</evidence>
<keyword evidence="4" id="KW-0256">Endoplasmic reticulum</keyword>
<gene>
    <name evidence="9" type="ORF">AWRI1631_81880</name>
</gene>
<reference evidence="9 10" key="1">
    <citation type="journal article" date="2008" name="FEMS Yeast Res.">
        <title>Comparative genome analysis of a Saccharomyces cerevisiae wine strain.</title>
        <authorList>
            <person name="Borneman A.R."/>
            <person name="Forgan A.H."/>
            <person name="Pretorius I.S."/>
            <person name="Chambers P.J."/>
        </authorList>
    </citation>
    <scope>NUCLEOTIDE SEQUENCE [LARGE SCALE GENOMIC DNA]</scope>
    <source>
        <strain evidence="9 10">AWRI1631</strain>
    </source>
</reference>
<comment type="subcellular location">
    <subcellularLocation>
        <location evidence="1">Endoplasmic reticulum membrane</location>
        <topology evidence="1">Multi-pass membrane protein</topology>
    </subcellularLocation>
</comment>
<dbReference type="GO" id="GO:0005789">
    <property type="term" value="C:endoplasmic reticulum membrane"/>
    <property type="evidence" value="ECO:0007669"/>
    <property type="project" value="UniProtKB-SubCell"/>
</dbReference>
<dbReference type="Proteomes" id="UP000008988">
    <property type="component" value="Unassembled WGS sequence"/>
</dbReference>
<name>B5VK66_YEAS6</name>
<protein>
    <submittedName>
        <fullName evidence="9">YHR133Cp-like protein</fullName>
    </submittedName>
</protein>
<evidence type="ECO:0000256" key="7">
    <source>
        <dbReference type="SAM" id="MobiDB-lite"/>
    </source>
</evidence>
<comment type="caution">
    <text evidence="9">The sequence shown here is derived from an EMBL/GenBank/DDBJ whole genome shotgun (WGS) entry which is preliminary data.</text>
</comment>
<dbReference type="OrthoDB" id="205546at2759"/>
<evidence type="ECO:0000256" key="8">
    <source>
        <dbReference type="SAM" id="Phobius"/>
    </source>
</evidence>
<dbReference type="PANTHER" id="PTHR15301:SF3">
    <property type="entry name" value="PROTEIN NSG1-RELATED"/>
    <property type="match status" value="1"/>
</dbReference>
<comment type="similarity">
    <text evidence="2">Belongs to the INSIG family.</text>
</comment>
<feature type="transmembrane region" description="Helical" evidence="8">
    <location>
        <begin position="231"/>
        <end position="256"/>
    </location>
</feature>
<evidence type="ECO:0000256" key="4">
    <source>
        <dbReference type="ARBA" id="ARBA00022824"/>
    </source>
</evidence>
<dbReference type="PANTHER" id="PTHR15301">
    <property type="entry name" value="INSULIN-INDUCED GENE 1"/>
    <property type="match status" value="1"/>
</dbReference>
<evidence type="ECO:0000313" key="10">
    <source>
        <dbReference type="Proteomes" id="UP000008988"/>
    </source>
</evidence>
<evidence type="ECO:0000256" key="2">
    <source>
        <dbReference type="ARBA" id="ARBA00007475"/>
    </source>
</evidence>
<dbReference type="GO" id="GO:0016126">
    <property type="term" value="P:sterol biosynthetic process"/>
    <property type="evidence" value="ECO:0007669"/>
    <property type="project" value="TreeGrafter"/>
</dbReference>
<organism evidence="9 10">
    <name type="scientific">Saccharomyces cerevisiae (strain AWRI1631)</name>
    <name type="common">Baker's yeast</name>
    <dbReference type="NCBI Taxonomy" id="545124"/>
    <lineage>
        <taxon>Eukaryota</taxon>
        <taxon>Fungi</taxon>
        <taxon>Dikarya</taxon>
        <taxon>Ascomycota</taxon>
        <taxon>Saccharomycotina</taxon>
        <taxon>Saccharomycetes</taxon>
        <taxon>Saccharomycetales</taxon>
        <taxon>Saccharomycetaceae</taxon>
        <taxon>Saccharomyces</taxon>
    </lineage>
</organism>
<feature type="transmembrane region" description="Helical" evidence="8">
    <location>
        <begin position="189"/>
        <end position="211"/>
    </location>
</feature>
<accession>B5VK66</accession>
<feature type="transmembrane region" description="Helical" evidence="8">
    <location>
        <begin position="156"/>
        <end position="177"/>
    </location>
</feature>
<dbReference type="Pfam" id="PF07281">
    <property type="entry name" value="INSIG"/>
    <property type="match status" value="1"/>
</dbReference>
<keyword evidence="5 8" id="KW-1133">Transmembrane helix</keyword>
<dbReference type="InterPro" id="IPR025929">
    <property type="entry name" value="INSIG_fam"/>
</dbReference>
<feature type="region of interest" description="Disordered" evidence="7">
    <location>
        <begin position="1"/>
        <end position="23"/>
    </location>
</feature>
<evidence type="ECO:0000256" key="5">
    <source>
        <dbReference type="ARBA" id="ARBA00022989"/>
    </source>
</evidence>
<dbReference type="EMBL" id="ABSV01001130">
    <property type="protein sequence ID" value="EDZ71677.1"/>
    <property type="molecule type" value="Genomic_DNA"/>
</dbReference>
<dbReference type="AlphaFoldDB" id="B5VK66"/>
<evidence type="ECO:0000256" key="3">
    <source>
        <dbReference type="ARBA" id="ARBA00022692"/>
    </source>
</evidence>
<proteinExistence type="inferred from homology"/>